<dbReference type="EMBL" id="DF237168">
    <property type="protein sequence ID" value="GAQ85054.1"/>
    <property type="molecule type" value="Genomic_DNA"/>
</dbReference>
<name>A0A1Y1I2B8_KLENI</name>
<reference evidence="2 3" key="1">
    <citation type="journal article" date="2014" name="Nat. Commun.">
        <title>Klebsormidium flaccidum genome reveals primary factors for plant terrestrial adaptation.</title>
        <authorList>
            <person name="Hori K."/>
            <person name="Maruyama F."/>
            <person name="Fujisawa T."/>
            <person name="Togashi T."/>
            <person name="Yamamoto N."/>
            <person name="Seo M."/>
            <person name="Sato S."/>
            <person name="Yamada T."/>
            <person name="Mori H."/>
            <person name="Tajima N."/>
            <person name="Moriyama T."/>
            <person name="Ikeuchi M."/>
            <person name="Watanabe M."/>
            <person name="Wada H."/>
            <person name="Kobayashi K."/>
            <person name="Saito M."/>
            <person name="Masuda T."/>
            <person name="Sasaki-Sekimoto Y."/>
            <person name="Mashiguchi K."/>
            <person name="Awai K."/>
            <person name="Shimojima M."/>
            <person name="Masuda S."/>
            <person name="Iwai M."/>
            <person name="Nobusawa T."/>
            <person name="Narise T."/>
            <person name="Kondo S."/>
            <person name="Saito H."/>
            <person name="Sato R."/>
            <person name="Murakawa M."/>
            <person name="Ihara Y."/>
            <person name="Oshima-Yamada Y."/>
            <person name="Ohtaka K."/>
            <person name="Satoh M."/>
            <person name="Sonobe K."/>
            <person name="Ishii M."/>
            <person name="Ohtani R."/>
            <person name="Kanamori-Sato M."/>
            <person name="Honoki R."/>
            <person name="Miyazaki D."/>
            <person name="Mochizuki H."/>
            <person name="Umetsu J."/>
            <person name="Higashi K."/>
            <person name="Shibata D."/>
            <person name="Kamiya Y."/>
            <person name="Sato N."/>
            <person name="Nakamura Y."/>
            <person name="Tabata S."/>
            <person name="Ida S."/>
            <person name="Kurokawa K."/>
            <person name="Ohta H."/>
        </authorList>
    </citation>
    <scope>NUCLEOTIDE SEQUENCE [LARGE SCALE GENOMIC DNA]</scope>
    <source>
        <strain evidence="2 3">NIES-2285</strain>
    </source>
</reference>
<dbReference type="AlphaFoldDB" id="A0A1Y1I2B8"/>
<accession>A0A1Y1I2B8</accession>
<feature type="region of interest" description="Disordered" evidence="1">
    <location>
        <begin position="154"/>
        <end position="191"/>
    </location>
</feature>
<feature type="compositionally biased region" description="Polar residues" evidence="1">
    <location>
        <begin position="208"/>
        <end position="224"/>
    </location>
</feature>
<proteinExistence type="predicted"/>
<evidence type="ECO:0000256" key="1">
    <source>
        <dbReference type="SAM" id="MobiDB-lite"/>
    </source>
</evidence>
<feature type="compositionally biased region" description="Basic and acidic residues" evidence="1">
    <location>
        <begin position="28"/>
        <end position="42"/>
    </location>
</feature>
<sequence>MLEYSLISDVYKVDTLPAGRARHKTVRKSGERQQDDMSRQRLESSPMPQPVAVPVAEERREGREPLHPYEGPMYHDAKGRYPARFMERRPVVYETFAADPDGYGGGGVDGYAPDHECRCRICDRRMRGRRRRRRSAYDVEGLMRNVLFSFAVAGSPPSRSRRKSSDESSSCAVPSSTSLVRLPSPSVASNTTFSSRSVCSLIFASASPSDSETRTSAPRRNSSMLRGPPNIASFLRTGAPLIPYAEAVLAESGARPSSLALILERNRERSVQHLSRFTLLRSRLKDLQQSKEQNHPMVLKTLRRSSRVGSVMIDRTHLISLLLALLLAFSCYACLSGVSQVETFSDESRGPYGQSDLAYSRFVTNAQEPLDPASHPLVLTTLPGGTTVATPPPAQMVPTLNADLVQAAPMLGPAVSPTVRTTVPQLFGMEAASATSPAPRPTTILQPADGRIALPPSTASMVMIQNLGNA</sequence>
<evidence type="ECO:0000313" key="3">
    <source>
        <dbReference type="Proteomes" id="UP000054558"/>
    </source>
</evidence>
<protein>
    <submittedName>
        <fullName evidence="2">Uncharacterized protein</fullName>
    </submittedName>
</protein>
<gene>
    <name evidence="2" type="ORF">KFL_002190080</name>
</gene>
<dbReference type="Proteomes" id="UP000054558">
    <property type="component" value="Unassembled WGS sequence"/>
</dbReference>
<feature type="region of interest" description="Disordered" evidence="1">
    <location>
        <begin position="21"/>
        <end position="73"/>
    </location>
</feature>
<evidence type="ECO:0000313" key="2">
    <source>
        <dbReference type="EMBL" id="GAQ85054.1"/>
    </source>
</evidence>
<keyword evidence="3" id="KW-1185">Reference proteome</keyword>
<organism evidence="2 3">
    <name type="scientific">Klebsormidium nitens</name>
    <name type="common">Green alga</name>
    <name type="synonym">Ulothrix nitens</name>
    <dbReference type="NCBI Taxonomy" id="105231"/>
    <lineage>
        <taxon>Eukaryota</taxon>
        <taxon>Viridiplantae</taxon>
        <taxon>Streptophyta</taxon>
        <taxon>Klebsormidiophyceae</taxon>
        <taxon>Klebsormidiales</taxon>
        <taxon>Klebsormidiaceae</taxon>
        <taxon>Klebsormidium</taxon>
    </lineage>
</organism>
<feature type="compositionally biased region" description="Basic and acidic residues" evidence="1">
    <location>
        <begin position="56"/>
        <end position="73"/>
    </location>
</feature>
<feature type="region of interest" description="Disordered" evidence="1">
    <location>
        <begin position="208"/>
        <end position="229"/>
    </location>
</feature>